<keyword evidence="6" id="KW-0961">Cell wall biogenesis/degradation</keyword>
<dbReference type="EMBL" id="VMHE01000001">
    <property type="protein sequence ID" value="TSJ67603.1"/>
    <property type="molecule type" value="Genomic_DNA"/>
</dbReference>
<evidence type="ECO:0000256" key="9">
    <source>
        <dbReference type="RuleBase" id="RU004016"/>
    </source>
</evidence>
<dbReference type="InterPro" id="IPR012338">
    <property type="entry name" value="Beta-lactam/transpept-like"/>
</dbReference>
<organism evidence="11 12">
    <name type="scientific">Allobacillus salarius</name>
    <dbReference type="NCBI Taxonomy" id="1955272"/>
    <lineage>
        <taxon>Bacteria</taxon>
        <taxon>Bacillati</taxon>
        <taxon>Bacillota</taxon>
        <taxon>Bacilli</taxon>
        <taxon>Bacillales</taxon>
        <taxon>Bacillaceae</taxon>
        <taxon>Allobacillus</taxon>
    </lineage>
</organism>
<reference evidence="11 12" key="1">
    <citation type="submission" date="2019-07" db="EMBL/GenBank/DDBJ databases">
        <title>Allobacillus sp. nov. SKP isolated from shrimp paste of Euphausiacea.</title>
        <authorList>
            <person name="Kanchanasin P."/>
            <person name="Tanasupawat S."/>
            <person name="Shi W."/>
            <person name="Wu L."/>
            <person name="Ma J."/>
        </authorList>
    </citation>
    <scope>NUCLEOTIDE SEQUENCE [LARGE SCALE GENOMIC DNA]</scope>
    <source>
        <strain evidence="11 12">SKP4-8</strain>
    </source>
</reference>
<feature type="active site" description="Proton acceptor" evidence="7">
    <location>
        <position position="65"/>
    </location>
</feature>
<dbReference type="GO" id="GO:0008360">
    <property type="term" value="P:regulation of cell shape"/>
    <property type="evidence" value="ECO:0007669"/>
    <property type="project" value="UniProtKB-KW"/>
</dbReference>
<dbReference type="PANTHER" id="PTHR21581">
    <property type="entry name" value="D-ALANYL-D-ALANINE CARBOXYPEPTIDASE"/>
    <property type="match status" value="1"/>
</dbReference>
<dbReference type="Pfam" id="PF00768">
    <property type="entry name" value="Peptidase_S11"/>
    <property type="match status" value="1"/>
</dbReference>
<comment type="caution">
    <text evidence="11">The sequence shown here is derived from an EMBL/GenBank/DDBJ whole genome shotgun (WGS) entry which is preliminary data.</text>
</comment>
<keyword evidence="2" id="KW-0732">Signal</keyword>
<sequence>MWNRTMKKLAIFTLLILLILFINPYGSDAAPDISAEKAVVLDMNTMEVLYGKQMNERSSIASITKIVTAFVALEYGDLDHRVRISKKASMMEGSSIYTKENQLYTLEDLIYGLMLRSGNDAATAIAEHVGGSVEGFAFLMNETADWIGMENSSFKNSHGLEEENHYSSAYDMALITAHAMNENDQFKKIFGTEKHLPKNGDYYWFNKNKLLTTYGEYCTGGKTGFTKKAGRTLVTTAEYEDQAIVVVTLNASDDWNDHKKLYDYAFQELAKKPNVPIQAEANQSNLFDLYIETFRQLQGASVW</sequence>
<evidence type="ECO:0000256" key="1">
    <source>
        <dbReference type="ARBA" id="ARBA00007164"/>
    </source>
</evidence>
<dbReference type="GO" id="GO:0006508">
    <property type="term" value="P:proteolysis"/>
    <property type="evidence" value="ECO:0007669"/>
    <property type="project" value="InterPro"/>
</dbReference>
<dbReference type="GO" id="GO:0071555">
    <property type="term" value="P:cell wall organization"/>
    <property type="evidence" value="ECO:0007669"/>
    <property type="project" value="UniProtKB-KW"/>
</dbReference>
<keyword evidence="5" id="KW-0573">Peptidoglycan synthesis</keyword>
<evidence type="ECO:0000256" key="7">
    <source>
        <dbReference type="PIRSR" id="PIRSR618044-1"/>
    </source>
</evidence>
<keyword evidence="11" id="KW-0645">Protease</keyword>
<accession>A0A556PT87</accession>
<dbReference type="PRINTS" id="PR00725">
    <property type="entry name" value="DADACBPTASE1"/>
</dbReference>
<gene>
    <name evidence="11" type="ORF">FPQ13_00605</name>
</gene>
<evidence type="ECO:0000256" key="4">
    <source>
        <dbReference type="ARBA" id="ARBA00022960"/>
    </source>
</evidence>
<evidence type="ECO:0000256" key="6">
    <source>
        <dbReference type="ARBA" id="ARBA00023316"/>
    </source>
</evidence>
<keyword evidence="11" id="KW-0121">Carboxypeptidase</keyword>
<dbReference type="InterPro" id="IPR018044">
    <property type="entry name" value="Peptidase_S11"/>
</dbReference>
<keyword evidence="3" id="KW-0378">Hydrolase</keyword>
<dbReference type="PANTHER" id="PTHR21581:SF33">
    <property type="entry name" value="D-ALANYL-D-ALANINE CARBOXYPEPTIDASE DACB"/>
    <property type="match status" value="1"/>
</dbReference>
<feature type="binding site" evidence="8">
    <location>
        <position position="222"/>
    </location>
    <ligand>
        <name>substrate</name>
    </ligand>
</feature>
<protein>
    <submittedName>
        <fullName evidence="11">D-alanyl-D-alanine carboxypeptidase</fullName>
    </submittedName>
</protein>
<feature type="active site" description="Acyl-ester intermediate" evidence="7">
    <location>
        <position position="62"/>
    </location>
</feature>
<comment type="similarity">
    <text evidence="1 9">Belongs to the peptidase S11 family.</text>
</comment>
<evidence type="ECO:0000256" key="2">
    <source>
        <dbReference type="ARBA" id="ARBA00022729"/>
    </source>
</evidence>
<keyword evidence="4" id="KW-0133">Cell shape</keyword>
<evidence type="ECO:0000259" key="10">
    <source>
        <dbReference type="Pfam" id="PF00768"/>
    </source>
</evidence>
<evidence type="ECO:0000256" key="5">
    <source>
        <dbReference type="ARBA" id="ARBA00022984"/>
    </source>
</evidence>
<evidence type="ECO:0000313" key="11">
    <source>
        <dbReference type="EMBL" id="TSJ67603.1"/>
    </source>
</evidence>
<dbReference type="InterPro" id="IPR001967">
    <property type="entry name" value="Peptidase_S11_N"/>
</dbReference>
<dbReference type="GO" id="GO:0009252">
    <property type="term" value="P:peptidoglycan biosynthetic process"/>
    <property type="evidence" value="ECO:0007669"/>
    <property type="project" value="UniProtKB-KW"/>
</dbReference>
<dbReference type="SUPFAM" id="SSF56601">
    <property type="entry name" value="beta-lactamase/transpeptidase-like"/>
    <property type="match status" value="1"/>
</dbReference>
<dbReference type="Gene3D" id="3.40.710.10">
    <property type="entry name" value="DD-peptidase/beta-lactamase superfamily"/>
    <property type="match status" value="1"/>
</dbReference>
<feature type="active site" evidence="7">
    <location>
        <position position="117"/>
    </location>
</feature>
<keyword evidence="12" id="KW-1185">Reference proteome</keyword>
<dbReference type="AlphaFoldDB" id="A0A556PT87"/>
<dbReference type="OrthoDB" id="9791132at2"/>
<proteinExistence type="inferred from homology"/>
<evidence type="ECO:0000256" key="3">
    <source>
        <dbReference type="ARBA" id="ARBA00022801"/>
    </source>
</evidence>
<feature type="domain" description="Peptidase S11 D-alanyl-D-alanine carboxypeptidase A N-terminal" evidence="10">
    <location>
        <begin position="29"/>
        <end position="252"/>
    </location>
</feature>
<evidence type="ECO:0000313" key="12">
    <source>
        <dbReference type="Proteomes" id="UP000316425"/>
    </source>
</evidence>
<dbReference type="GO" id="GO:0009002">
    <property type="term" value="F:serine-type D-Ala-D-Ala carboxypeptidase activity"/>
    <property type="evidence" value="ECO:0007669"/>
    <property type="project" value="InterPro"/>
</dbReference>
<name>A0A556PT87_9BACI</name>
<dbReference type="Proteomes" id="UP000316425">
    <property type="component" value="Unassembled WGS sequence"/>
</dbReference>
<evidence type="ECO:0000256" key="8">
    <source>
        <dbReference type="PIRSR" id="PIRSR618044-2"/>
    </source>
</evidence>